<dbReference type="Pfam" id="PF02371">
    <property type="entry name" value="Transposase_20"/>
    <property type="match status" value="1"/>
</dbReference>
<dbReference type="NCBIfam" id="NF033542">
    <property type="entry name" value="transpos_IS110"/>
    <property type="match status" value="1"/>
</dbReference>
<dbReference type="GO" id="GO:0006313">
    <property type="term" value="P:DNA transposition"/>
    <property type="evidence" value="ECO:0007669"/>
    <property type="project" value="InterPro"/>
</dbReference>
<proteinExistence type="predicted"/>
<dbReference type="EMBL" id="KY555070">
    <property type="protein sequence ID" value="ASD49443.1"/>
    <property type="molecule type" value="Genomic_DNA"/>
</dbReference>
<reference evidence="2" key="1">
    <citation type="submission" date="2017-01" db="EMBL/GenBank/DDBJ databases">
        <title>Plasmid composition in Aeromonas salmonicida subsp. salmonicida 01-B526 unravels unsuspected type three secretion system loss patterns.</title>
        <authorList>
            <person name="Tanaka K.H."/>
            <person name="Vincent A.T."/>
            <person name="Emond-Rheault J.-G."/>
            <person name="Adamczuk M."/>
            <person name="Frenette M."/>
            <person name="Charette S.J."/>
        </authorList>
    </citation>
    <scope>NUCLEOTIDE SEQUENCE</scope>
    <source>
        <strain evidence="2">01-B526</strain>
        <plasmid evidence="2">pAsa9</plasmid>
    </source>
</reference>
<dbReference type="PANTHER" id="PTHR33055">
    <property type="entry name" value="TRANSPOSASE FOR INSERTION SEQUENCE ELEMENT IS1111A"/>
    <property type="match status" value="1"/>
</dbReference>
<dbReference type="GO" id="GO:0003677">
    <property type="term" value="F:DNA binding"/>
    <property type="evidence" value="ECO:0007669"/>
    <property type="project" value="InterPro"/>
</dbReference>
<dbReference type="InterPro" id="IPR047650">
    <property type="entry name" value="Transpos_IS110"/>
</dbReference>
<sequence>MRCVPLKSHEQLALQATHRVRQRFIIERTATVNQMRALLLEYGLTVPVGRKVFERSLPTILEDAENGLPDFIRALVLRLRERWQQLDIHIDDMSLMLGQASSASSLCQKISTVPGIGPIVSTALIAAIGNGSQFKKARDLSAWLGLVPRQYSTGGKSSLGGISKRGNSYLRQMVIQGAKALKIHMKRDKSSLGEWVARLEAGHHHHVVLIALANKIMRICWKVLTSGRDYQPYPNASAAV</sequence>
<protein>
    <submittedName>
        <fullName evidence="2">Mobile element protein</fullName>
    </submittedName>
</protein>
<dbReference type="InterPro" id="IPR003346">
    <property type="entry name" value="Transposase_20"/>
</dbReference>
<geneLocation type="plasmid" evidence="2">
    <name>pAsa9</name>
</geneLocation>
<feature type="domain" description="Transposase IS116/IS110/IS902 C-terminal" evidence="1">
    <location>
        <begin position="107"/>
        <end position="186"/>
    </location>
</feature>
<keyword evidence="2" id="KW-0614">Plasmid</keyword>
<organism evidence="2">
    <name type="scientific">Aeromonas salmonicida subsp. salmonicida</name>
    <dbReference type="NCBI Taxonomy" id="29491"/>
    <lineage>
        <taxon>Bacteria</taxon>
        <taxon>Pseudomonadati</taxon>
        <taxon>Pseudomonadota</taxon>
        <taxon>Gammaproteobacteria</taxon>
        <taxon>Aeromonadales</taxon>
        <taxon>Aeromonadaceae</taxon>
        <taxon>Aeromonas</taxon>
    </lineage>
</organism>
<dbReference type="GO" id="GO:0004803">
    <property type="term" value="F:transposase activity"/>
    <property type="evidence" value="ECO:0007669"/>
    <property type="project" value="InterPro"/>
</dbReference>
<evidence type="ECO:0000313" key="2">
    <source>
        <dbReference type="EMBL" id="ASD49443.1"/>
    </source>
</evidence>
<name>A0A1Z3MNT7_AERSS</name>
<dbReference type="AlphaFoldDB" id="A0A1Z3MNT7"/>
<accession>A0A1Z3MNT7</accession>
<evidence type="ECO:0000259" key="1">
    <source>
        <dbReference type="Pfam" id="PF02371"/>
    </source>
</evidence>
<dbReference type="PANTHER" id="PTHR33055:SF3">
    <property type="entry name" value="PUTATIVE TRANSPOSASE FOR IS117-RELATED"/>
    <property type="match status" value="1"/>
</dbReference>